<gene>
    <name evidence="11" type="ORF">J2Z32_003679</name>
</gene>
<evidence type="ECO:0000256" key="7">
    <source>
        <dbReference type="ARBA" id="ARBA00047899"/>
    </source>
</evidence>
<evidence type="ECO:0000256" key="4">
    <source>
        <dbReference type="ARBA" id="ARBA00022741"/>
    </source>
</evidence>
<keyword evidence="2" id="KW-0723">Serine/threonine-protein kinase</keyword>
<evidence type="ECO:0000256" key="9">
    <source>
        <dbReference type="PROSITE-ProRule" id="PRU10141"/>
    </source>
</evidence>
<dbReference type="EMBL" id="JAGGKG010000021">
    <property type="protein sequence ID" value="MBP1907014.1"/>
    <property type="molecule type" value="Genomic_DNA"/>
</dbReference>
<reference evidence="11 12" key="1">
    <citation type="submission" date="2021-03" db="EMBL/GenBank/DDBJ databases">
        <title>Genomic Encyclopedia of Type Strains, Phase IV (KMG-IV): sequencing the most valuable type-strain genomes for metagenomic binning, comparative biology and taxonomic classification.</title>
        <authorList>
            <person name="Goeker M."/>
        </authorList>
    </citation>
    <scope>NUCLEOTIDE SEQUENCE [LARGE SCALE GENOMIC DNA]</scope>
    <source>
        <strain evidence="11 12">DSM 14349</strain>
    </source>
</reference>
<dbReference type="Pfam" id="PF00069">
    <property type="entry name" value="Pkinase"/>
    <property type="match status" value="1"/>
</dbReference>
<dbReference type="SUPFAM" id="SSF56112">
    <property type="entry name" value="Protein kinase-like (PK-like)"/>
    <property type="match status" value="1"/>
</dbReference>
<evidence type="ECO:0000256" key="1">
    <source>
        <dbReference type="ARBA" id="ARBA00012513"/>
    </source>
</evidence>
<comment type="caution">
    <text evidence="11">The sequence shown here is derived from an EMBL/GenBank/DDBJ whole genome shotgun (WGS) entry which is preliminary data.</text>
</comment>
<dbReference type="PROSITE" id="PS00107">
    <property type="entry name" value="PROTEIN_KINASE_ATP"/>
    <property type="match status" value="1"/>
</dbReference>
<evidence type="ECO:0000313" key="12">
    <source>
        <dbReference type="Proteomes" id="UP001519272"/>
    </source>
</evidence>
<feature type="domain" description="Protein kinase" evidence="10">
    <location>
        <begin position="17"/>
        <end position="265"/>
    </location>
</feature>
<dbReference type="PROSITE" id="PS00108">
    <property type="entry name" value="PROTEIN_KINASE_ST"/>
    <property type="match status" value="1"/>
</dbReference>
<evidence type="ECO:0000256" key="2">
    <source>
        <dbReference type="ARBA" id="ARBA00022527"/>
    </source>
</evidence>
<accession>A0ABS4FWW8</accession>
<evidence type="ECO:0000256" key="8">
    <source>
        <dbReference type="ARBA" id="ARBA00048679"/>
    </source>
</evidence>
<dbReference type="InterPro" id="IPR011009">
    <property type="entry name" value="Kinase-like_dom_sf"/>
</dbReference>
<evidence type="ECO:0000256" key="3">
    <source>
        <dbReference type="ARBA" id="ARBA00022679"/>
    </source>
</evidence>
<evidence type="ECO:0000259" key="10">
    <source>
        <dbReference type="PROSITE" id="PS50011"/>
    </source>
</evidence>
<dbReference type="PANTHER" id="PTHR24363:SF0">
    <property type="entry name" value="SERINE_THREONINE KINASE LIKE DOMAIN CONTAINING 1"/>
    <property type="match status" value="1"/>
</dbReference>
<keyword evidence="3 11" id="KW-0808">Transferase</keyword>
<keyword evidence="6 9" id="KW-0067">ATP-binding</keyword>
<feature type="binding site" evidence="9">
    <location>
        <position position="47"/>
    </location>
    <ligand>
        <name>ATP</name>
        <dbReference type="ChEBI" id="CHEBI:30616"/>
    </ligand>
</feature>
<evidence type="ECO:0000256" key="5">
    <source>
        <dbReference type="ARBA" id="ARBA00022777"/>
    </source>
</evidence>
<keyword evidence="5 11" id="KW-0418">Kinase</keyword>
<dbReference type="InterPro" id="IPR008271">
    <property type="entry name" value="Ser/Thr_kinase_AS"/>
</dbReference>
<dbReference type="InterPro" id="IPR000719">
    <property type="entry name" value="Prot_kinase_dom"/>
</dbReference>
<dbReference type="InterPro" id="IPR027417">
    <property type="entry name" value="P-loop_NTPase"/>
</dbReference>
<keyword evidence="4 9" id="KW-0547">Nucleotide-binding</keyword>
<comment type="catalytic activity">
    <reaction evidence="7">
        <text>L-threonyl-[protein] + ATP = O-phospho-L-threonyl-[protein] + ADP + H(+)</text>
        <dbReference type="Rhea" id="RHEA:46608"/>
        <dbReference type="Rhea" id="RHEA-COMP:11060"/>
        <dbReference type="Rhea" id="RHEA-COMP:11605"/>
        <dbReference type="ChEBI" id="CHEBI:15378"/>
        <dbReference type="ChEBI" id="CHEBI:30013"/>
        <dbReference type="ChEBI" id="CHEBI:30616"/>
        <dbReference type="ChEBI" id="CHEBI:61977"/>
        <dbReference type="ChEBI" id="CHEBI:456216"/>
        <dbReference type="EC" id="2.7.11.1"/>
    </reaction>
</comment>
<evidence type="ECO:0000313" key="11">
    <source>
        <dbReference type="EMBL" id="MBP1907014.1"/>
    </source>
</evidence>
<sequence length="494" mass="56212">MKFMPQLTSGDVVGGRYQILQVIGVGGMSRVYLADDMKLLGKQWAIKESGVSDDTGRALEEEASLLIKLSHPRLPRIVDFLWSNDRQYCYLVMDYIQGIHLDQYIKEKNKPISVKQLGHIGLKIGEGLHYLHSQDPPIIHRDIKPSNLLIDEDEEVRFVDFGIARSYKQDQVSDTVKLGTIGFAAPEQFVGTQSDGRADLYSLGAVLLFLGTGCKYSELTQEAEELFSKRGYSLLLPVVQSLMQPNPEDRYSSADMFIRVLQKLVLQKEEILKEGKTNLIAVSGVSQGVGVTHTAITIAHSLAKMSYRVAIIELDPASTAFERIFSIVEGFEFPEFSNALEIQINRVFYFKQPTRAQYIGLLAQNYDYVVCDLGTTNNPYLQEEFMRADIAFIVAAAAEWRRADIMRFMETHSVMLKRDWICVVPFAPVQEIKEMRRQSKSLIHHLPLDLDPFEPGEEMKTVILDLLQQWLIPKRRLIASIALWWKMKRTKGDD</sequence>
<dbReference type="GO" id="GO:0004674">
    <property type="term" value="F:protein serine/threonine kinase activity"/>
    <property type="evidence" value="ECO:0007669"/>
    <property type="project" value="UniProtKB-EC"/>
</dbReference>
<organism evidence="11 12">
    <name type="scientific">Paenibacillus turicensis</name>
    <dbReference type="NCBI Taxonomy" id="160487"/>
    <lineage>
        <taxon>Bacteria</taxon>
        <taxon>Bacillati</taxon>
        <taxon>Bacillota</taxon>
        <taxon>Bacilli</taxon>
        <taxon>Bacillales</taxon>
        <taxon>Paenibacillaceae</taxon>
        <taxon>Paenibacillus</taxon>
    </lineage>
</organism>
<dbReference type="CDD" id="cd14014">
    <property type="entry name" value="STKc_PknB_like"/>
    <property type="match status" value="1"/>
</dbReference>
<dbReference type="SMART" id="SM00220">
    <property type="entry name" value="S_TKc"/>
    <property type="match status" value="1"/>
</dbReference>
<keyword evidence="12" id="KW-1185">Reference proteome</keyword>
<dbReference type="Gene3D" id="3.40.50.300">
    <property type="entry name" value="P-loop containing nucleotide triphosphate hydrolases"/>
    <property type="match status" value="1"/>
</dbReference>
<dbReference type="SUPFAM" id="SSF52540">
    <property type="entry name" value="P-loop containing nucleoside triphosphate hydrolases"/>
    <property type="match status" value="1"/>
</dbReference>
<dbReference type="PANTHER" id="PTHR24363">
    <property type="entry name" value="SERINE/THREONINE PROTEIN KINASE"/>
    <property type="match status" value="1"/>
</dbReference>
<protein>
    <recommendedName>
        <fullName evidence="1">non-specific serine/threonine protein kinase</fullName>
        <ecNumber evidence="1">2.7.11.1</ecNumber>
    </recommendedName>
</protein>
<dbReference type="Proteomes" id="UP001519272">
    <property type="component" value="Unassembled WGS sequence"/>
</dbReference>
<comment type="catalytic activity">
    <reaction evidence="8">
        <text>L-seryl-[protein] + ATP = O-phospho-L-seryl-[protein] + ADP + H(+)</text>
        <dbReference type="Rhea" id="RHEA:17989"/>
        <dbReference type="Rhea" id="RHEA-COMP:9863"/>
        <dbReference type="Rhea" id="RHEA-COMP:11604"/>
        <dbReference type="ChEBI" id="CHEBI:15378"/>
        <dbReference type="ChEBI" id="CHEBI:29999"/>
        <dbReference type="ChEBI" id="CHEBI:30616"/>
        <dbReference type="ChEBI" id="CHEBI:83421"/>
        <dbReference type="ChEBI" id="CHEBI:456216"/>
        <dbReference type="EC" id="2.7.11.1"/>
    </reaction>
</comment>
<name>A0ABS4FWW8_9BACL</name>
<dbReference type="EC" id="2.7.11.1" evidence="1"/>
<dbReference type="PROSITE" id="PS50011">
    <property type="entry name" value="PROTEIN_KINASE_DOM"/>
    <property type="match status" value="1"/>
</dbReference>
<dbReference type="InterPro" id="IPR017441">
    <property type="entry name" value="Protein_kinase_ATP_BS"/>
</dbReference>
<proteinExistence type="predicted"/>
<dbReference type="Gene3D" id="3.30.200.20">
    <property type="entry name" value="Phosphorylase Kinase, domain 1"/>
    <property type="match status" value="1"/>
</dbReference>
<dbReference type="Gene3D" id="1.10.510.10">
    <property type="entry name" value="Transferase(Phosphotransferase) domain 1"/>
    <property type="match status" value="1"/>
</dbReference>
<evidence type="ECO:0000256" key="6">
    <source>
        <dbReference type="ARBA" id="ARBA00022840"/>
    </source>
</evidence>